<dbReference type="Proteomes" id="UP000324222">
    <property type="component" value="Unassembled WGS sequence"/>
</dbReference>
<sequence length="114" mass="12971">MRQFVKDIGKYSFPHRTVEKWNALNNEVVIAHNAWKCMLKAIKGGYTSSWSVCFLVAPLVVTRTPLHCSGSTDASSKMVRKVKVSLEKADFMQRRDRLNFPSSMMVKTWATCNA</sequence>
<proteinExistence type="predicted"/>
<dbReference type="EMBL" id="VSRR010004953">
    <property type="protein sequence ID" value="MPC41167.1"/>
    <property type="molecule type" value="Genomic_DNA"/>
</dbReference>
<evidence type="ECO:0000313" key="2">
    <source>
        <dbReference type="Proteomes" id="UP000324222"/>
    </source>
</evidence>
<gene>
    <name evidence="1" type="ORF">E2C01_034752</name>
</gene>
<comment type="caution">
    <text evidence="1">The sequence shown here is derived from an EMBL/GenBank/DDBJ whole genome shotgun (WGS) entry which is preliminary data.</text>
</comment>
<keyword evidence="2" id="KW-1185">Reference proteome</keyword>
<accession>A0A5B7F6I5</accession>
<reference evidence="1 2" key="1">
    <citation type="submission" date="2019-05" db="EMBL/GenBank/DDBJ databases">
        <title>Another draft genome of Portunus trituberculatus and its Hox gene families provides insights of decapod evolution.</title>
        <authorList>
            <person name="Jeong J.-H."/>
            <person name="Song I."/>
            <person name="Kim S."/>
            <person name="Choi T."/>
            <person name="Kim D."/>
            <person name="Ryu S."/>
            <person name="Kim W."/>
        </authorList>
    </citation>
    <scope>NUCLEOTIDE SEQUENCE [LARGE SCALE GENOMIC DNA]</scope>
    <source>
        <tissue evidence="1">Muscle</tissue>
    </source>
</reference>
<evidence type="ECO:0000313" key="1">
    <source>
        <dbReference type="EMBL" id="MPC41167.1"/>
    </source>
</evidence>
<organism evidence="1 2">
    <name type="scientific">Portunus trituberculatus</name>
    <name type="common">Swimming crab</name>
    <name type="synonym">Neptunus trituberculatus</name>
    <dbReference type="NCBI Taxonomy" id="210409"/>
    <lineage>
        <taxon>Eukaryota</taxon>
        <taxon>Metazoa</taxon>
        <taxon>Ecdysozoa</taxon>
        <taxon>Arthropoda</taxon>
        <taxon>Crustacea</taxon>
        <taxon>Multicrustacea</taxon>
        <taxon>Malacostraca</taxon>
        <taxon>Eumalacostraca</taxon>
        <taxon>Eucarida</taxon>
        <taxon>Decapoda</taxon>
        <taxon>Pleocyemata</taxon>
        <taxon>Brachyura</taxon>
        <taxon>Eubrachyura</taxon>
        <taxon>Portunoidea</taxon>
        <taxon>Portunidae</taxon>
        <taxon>Portuninae</taxon>
        <taxon>Portunus</taxon>
    </lineage>
</organism>
<dbReference type="AlphaFoldDB" id="A0A5B7F6I5"/>
<protein>
    <submittedName>
        <fullName evidence="1">Uncharacterized protein</fullName>
    </submittedName>
</protein>
<name>A0A5B7F6I5_PORTR</name>